<comment type="caution">
    <text evidence="1">The sequence shown here is derived from an EMBL/GenBank/DDBJ whole genome shotgun (WGS) entry which is preliminary data.</text>
</comment>
<sequence length="69" mass="7733">MAVSVSDRISQDHFELISMHLLHLRFAPGATLFEVPVSEALPLFNVQAIGPDKVVKSPDWMQCPVKRMT</sequence>
<dbReference type="AlphaFoldDB" id="A0A540VSZ7"/>
<proteinExistence type="predicted"/>
<dbReference type="Proteomes" id="UP000315400">
    <property type="component" value="Unassembled WGS sequence"/>
</dbReference>
<dbReference type="EMBL" id="VIFK01000034">
    <property type="protein sequence ID" value="TQE99877.1"/>
    <property type="molecule type" value="Genomic_DNA"/>
</dbReference>
<gene>
    <name evidence="1" type="ORF">FKY71_06255</name>
</gene>
<evidence type="ECO:0000313" key="1">
    <source>
        <dbReference type="EMBL" id="TQE99877.1"/>
    </source>
</evidence>
<name>A0A540VSZ7_9GAMM</name>
<evidence type="ECO:0000313" key="2">
    <source>
        <dbReference type="Proteomes" id="UP000315400"/>
    </source>
</evidence>
<protein>
    <submittedName>
        <fullName evidence="1">Uncharacterized protein</fullName>
    </submittedName>
</protein>
<organism evidence="1 2">
    <name type="scientific">Spiribacter salinus</name>
    <dbReference type="NCBI Taxonomy" id="1335746"/>
    <lineage>
        <taxon>Bacteria</taxon>
        <taxon>Pseudomonadati</taxon>
        <taxon>Pseudomonadota</taxon>
        <taxon>Gammaproteobacteria</taxon>
        <taxon>Chromatiales</taxon>
        <taxon>Ectothiorhodospiraceae</taxon>
        <taxon>Spiribacter</taxon>
    </lineage>
</organism>
<reference evidence="1 2" key="1">
    <citation type="submission" date="2019-06" db="EMBL/GenBank/DDBJ databases">
        <title>Metagenome assembled Genome of Spiribacter salinus SL48-SHIP from the microbial mat of Salt Lake 48 (Novosibirsk region, Russia).</title>
        <authorList>
            <person name="Shipova A."/>
            <person name="Rozanov A.S."/>
            <person name="Bryanskaya A.V."/>
            <person name="Peltek S.E."/>
        </authorList>
    </citation>
    <scope>NUCLEOTIDE SEQUENCE [LARGE SCALE GENOMIC DNA]</scope>
    <source>
        <strain evidence="1">SL48-SHIP-2</strain>
    </source>
</reference>
<accession>A0A540VSZ7</accession>